<evidence type="ECO:0000313" key="3">
    <source>
        <dbReference type="EMBL" id="ROR55466.1"/>
    </source>
</evidence>
<dbReference type="InterPro" id="IPR050639">
    <property type="entry name" value="SSR_resolvase"/>
</dbReference>
<reference evidence="3 4" key="1">
    <citation type="submission" date="2018-11" db="EMBL/GenBank/DDBJ databases">
        <title>Sequencing the genomes of 1000 actinobacteria strains.</title>
        <authorList>
            <person name="Klenk H.-P."/>
        </authorList>
    </citation>
    <scope>NUCLEOTIDE SEQUENCE [LARGE SCALE GENOMIC DNA]</scope>
    <source>
        <strain evidence="3 4">DSM 10546</strain>
    </source>
</reference>
<dbReference type="Gene3D" id="3.40.50.1390">
    <property type="entry name" value="Resolvase, N-terminal catalytic domain"/>
    <property type="match status" value="1"/>
</dbReference>
<dbReference type="PANTHER" id="PTHR30461:SF23">
    <property type="entry name" value="DNA RECOMBINASE-RELATED"/>
    <property type="match status" value="1"/>
</dbReference>
<evidence type="ECO:0000259" key="1">
    <source>
        <dbReference type="PROSITE" id="PS51736"/>
    </source>
</evidence>
<name>A0A3N1ZXC1_9ACTN</name>
<proteinExistence type="predicted"/>
<organism evidence="3 4">
    <name type="scientific">Luteococcus japonicus</name>
    <dbReference type="NCBI Taxonomy" id="33984"/>
    <lineage>
        <taxon>Bacteria</taxon>
        <taxon>Bacillati</taxon>
        <taxon>Actinomycetota</taxon>
        <taxon>Actinomycetes</taxon>
        <taxon>Propionibacteriales</taxon>
        <taxon>Propionibacteriaceae</taxon>
        <taxon>Luteococcus</taxon>
    </lineage>
</organism>
<evidence type="ECO:0000259" key="2">
    <source>
        <dbReference type="PROSITE" id="PS51737"/>
    </source>
</evidence>
<dbReference type="Gene3D" id="3.90.1750.20">
    <property type="entry name" value="Putative Large Serine Recombinase, Chain B, Domain 2"/>
    <property type="match status" value="1"/>
</dbReference>
<dbReference type="InterPro" id="IPR006119">
    <property type="entry name" value="Resolv_N"/>
</dbReference>
<dbReference type="Pfam" id="PF13408">
    <property type="entry name" value="Zn_ribbon_recom"/>
    <property type="match status" value="1"/>
</dbReference>
<dbReference type="InterPro" id="IPR036162">
    <property type="entry name" value="Resolvase-like_N_sf"/>
</dbReference>
<dbReference type="PROSITE" id="PS51736">
    <property type="entry name" value="RECOMBINASES_3"/>
    <property type="match status" value="1"/>
</dbReference>
<dbReference type="RefSeq" id="WP_123576266.1">
    <property type="nucleotide sequence ID" value="NZ_RKHG01000001.1"/>
</dbReference>
<accession>A0A3N1ZXC1</accession>
<evidence type="ECO:0000313" key="4">
    <source>
        <dbReference type="Proteomes" id="UP000275749"/>
    </source>
</evidence>
<dbReference type="PANTHER" id="PTHR30461">
    <property type="entry name" value="DNA-INVERTASE FROM LAMBDOID PROPHAGE"/>
    <property type="match status" value="1"/>
</dbReference>
<protein>
    <submittedName>
        <fullName evidence="3">DNA invertase Pin-like site-specific DNA recombinase</fullName>
    </submittedName>
</protein>
<sequence length="542" mass="59714">MPRAAVIYCRISLDQRDGAGVERQELECRALARREGYEVIEVCVDNSVSAYSGVRRPAFERTVELLTSGRADVLLCWHLDRVTRSLDDLQRLLRINGLLIHPVTGTIVDTSDASAVMSGSILTVVSRFESQHKSERVIAAARAKAQKGLLTSGRIWGYNADGTATEEACLAIPTLFETFIRTHNLEAARDAFIQIAPDAPSSRTVIRSRLTQPVYAGISTFRGEVFDVEPQWEPLIPREVFRRAEVILNSPNRRYTGHERGVVQGLGTGLFICGKCGESMIAGGVMNTAGGKRQAYRCRTNAHLNRDREDIDRAVMALLLWRLEIASAKAALLPRNDAPDPAARLSERLTEAERKLAEVTEDYVADLLPRSTALPAIERLRSEIEAMGRELATMGWEGPKPRAYNVSQTILALPLHALRQVLAATMVVTLPPLPPPTGVRKKGQRVGLREGSITVEWLDEPSFDSWHSSHHRPDWSGLTWPLPDAPDWLLDQLNDAPALSPSVRQAVWRAVAPYAIGVEPLPRTSDGDLDMAQVADIGSGEA</sequence>
<feature type="domain" description="Resolvase/invertase-type recombinase catalytic" evidence="1">
    <location>
        <begin position="4"/>
        <end position="148"/>
    </location>
</feature>
<dbReference type="InterPro" id="IPR025827">
    <property type="entry name" value="Zn_ribbon_recom_dom"/>
</dbReference>
<comment type="caution">
    <text evidence="3">The sequence shown here is derived from an EMBL/GenBank/DDBJ whole genome shotgun (WGS) entry which is preliminary data.</text>
</comment>
<feature type="domain" description="Recombinase" evidence="2">
    <location>
        <begin position="151"/>
        <end position="254"/>
    </location>
</feature>
<dbReference type="AlphaFoldDB" id="A0A3N1ZXC1"/>
<dbReference type="GO" id="GO:0000150">
    <property type="term" value="F:DNA strand exchange activity"/>
    <property type="evidence" value="ECO:0007669"/>
    <property type="project" value="InterPro"/>
</dbReference>
<gene>
    <name evidence="3" type="ORF">EDD41_2740</name>
</gene>
<dbReference type="PROSITE" id="PS51737">
    <property type="entry name" value="RECOMBINASE_DNA_BIND"/>
    <property type="match status" value="1"/>
</dbReference>
<dbReference type="InterPro" id="IPR011109">
    <property type="entry name" value="DNA_bind_recombinase_dom"/>
</dbReference>
<dbReference type="Proteomes" id="UP000275749">
    <property type="component" value="Unassembled WGS sequence"/>
</dbReference>
<dbReference type="SUPFAM" id="SSF53041">
    <property type="entry name" value="Resolvase-like"/>
    <property type="match status" value="1"/>
</dbReference>
<dbReference type="SMART" id="SM00857">
    <property type="entry name" value="Resolvase"/>
    <property type="match status" value="1"/>
</dbReference>
<dbReference type="Pfam" id="PF00239">
    <property type="entry name" value="Resolvase"/>
    <property type="match status" value="1"/>
</dbReference>
<dbReference type="InterPro" id="IPR038109">
    <property type="entry name" value="DNA_bind_recomb_sf"/>
</dbReference>
<dbReference type="CDD" id="cd00338">
    <property type="entry name" value="Ser_Recombinase"/>
    <property type="match status" value="1"/>
</dbReference>
<dbReference type="GO" id="GO:0003677">
    <property type="term" value="F:DNA binding"/>
    <property type="evidence" value="ECO:0007669"/>
    <property type="project" value="InterPro"/>
</dbReference>
<dbReference type="EMBL" id="RKHG01000001">
    <property type="protein sequence ID" value="ROR55466.1"/>
    <property type="molecule type" value="Genomic_DNA"/>
</dbReference>